<dbReference type="SMART" id="SM00382">
    <property type="entry name" value="AAA"/>
    <property type="match status" value="1"/>
</dbReference>
<comment type="caution">
    <text evidence="5">The sequence shown here is derived from an EMBL/GenBank/DDBJ whole genome shotgun (WGS) entry which is preliminary data.</text>
</comment>
<dbReference type="InterPro" id="IPR003439">
    <property type="entry name" value="ABC_transporter-like_ATP-bd"/>
</dbReference>
<evidence type="ECO:0000259" key="4">
    <source>
        <dbReference type="PROSITE" id="PS50893"/>
    </source>
</evidence>
<evidence type="ECO:0000313" key="5">
    <source>
        <dbReference type="EMBL" id="GGC98705.1"/>
    </source>
</evidence>
<proteinExistence type="predicted"/>
<dbReference type="InterPro" id="IPR027417">
    <property type="entry name" value="P-loop_NTPase"/>
</dbReference>
<organism evidence="5 6">
    <name type="scientific">Thalassobacillus devorans</name>
    <dbReference type="NCBI Taxonomy" id="279813"/>
    <lineage>
        <taxon>Bacteria</taxon>
        <taxon>Bacillati</taxon>
        <taxon>Bacillota</taxon>
        <taxon>Bacilli</taxon>
        <taxon>Bacillales</taxon>
        <taxon>Bacillaceae</taxon>
        <taxon>Thalassobacillus</taxon>
    </lineage>
</organism>
<feature type="domain" description="ABC transporter" evidence="4">
    <location>
        <begin position="6"/>
        <end position="247"/>
    </location>
</feature>
<evidence type="ECO:0000313" key="6">
    <source>
        <dbReference type="Proteomes" id="UP000619534"/>
    </source>
</evidence>
<dbReference type="CDD" id="cd03225">
    <property type="entry name" value="ABC_cobalt_CbiO_domain1"/>
    <property type="match status" value="1"/>
</dbReference>
<evidence type="ECO:0000256" key="3">
    <source>
        <dbReference type="ARBA" id="ARBA00022840"/>
    </source>
</evidence>
<keyword evidence="2" id="KW-0547">Nucleotide-binding</keyword>
<dbReference type="PROSITE" id="PS50893">
    <property type="entry name" value="ABC_TRANSPORTER_2"/>
    <property type="match status" value="1"/>
</dbReference>
<dbReference type="Proteomes" id="UP000619534">
    <property type="component" value="Unassembled WGS sequence"/>
</dbReference>
<evidence type="ECO:0000256" key="2">
    <source>
        <dbReference type="ARBA" id="ARBA00022741"/>
    </source>
</evidence>
<keyword evidence="3 5" id="KW-0067">ATP-binding</keyword>
<gene>
    <name evidence="5" type="primary">ylmA</name>
    <name evidence="5" type="ORF">GCM10007216_31840</name>
</gene>
<name>A0ABQ1PK77_9BACI</name>
<dbReference type="SUPFAM" id="SSF52540">
    <property type="entry name" value="P-loop containing nucleoside triphosphate hydrolases"/>
    <property type="match status" value="1"/>
</dbReference>
<keyword evidence="6" id="KW-1185">Reference proteome</keyword>
<dbReference type="PANTHER" id="PTHR43158:SF2">
    <property type="entry name" value="SKFA PEPTIDE EXPORT ATP-BINDING PROTEIN SKFE"/>
    <property type="match status" value="1"/>
</dbReference>
<dbReference type="Pfam" id="PF00005">
    <property type="entry name" value="ABC_tran"/>
    <property type="match status" value="1"/>
</dbReference>
<dbReference type="RefSeq" id="WP_062440042.1">
    <property type="nucleotide sequence ID" value="NZ_BMCJ01000006.1"/>
</dbReference>
<accession>A0ABQ1PK77</accession>
<keyword evidence="1" id="KW-0813">Transport</keyword>
<evidence type="ECO:0000256" key="1">
    <source>
        <dbReference type="ARBA" id="ARBA00022448"/>
    </source>
</evidence>
<dbReference type="InterPro" id="IPR003593">
    <property type="entry name" value="AAA+_ATPase"/>
</dbReference>
<sequence length="276" mass="31234">MSEKIISLNGIEWKQKEKTILTNVSWDIEKGEHWALLGLNGSGKTSLLNMITGYQWPTNGEVNVLGHRFGETNILELRKSIGWVSTSLEERYKHHGGETAIEVVMSGKHATIGIYDEITPNDKSRAKHLLEQFRILDLAEQKFSSLSQGEKRKTMIARALMASPELLILDEPCSGLDILSREQLLQTIDHMNRAVDGPTLIYVTHHIEEVIPSISHALLLHAGSIVASGEKYSTLTRENLQQTFELPLAVEWDDDRPWARVKSDNINLPLDFDKRY</sequence>
<dbReference type="PANTHER" id="PTHR43158">
    <property type="entry name" value="SKFA PEPTIDE EXPORT ATP-BINDING PROTEIN SKFE"/>
    <property type="match status" value="1"/>
</dbReference>
<dbReference type="Gene3D" id="3.40.50.300">
    <property type="entry name" value="P-loop containing nucleotide triphosphate hydrolases"/>
    <property type="match status" value="1"/>
</dbReference>
<dbReference type="GO" id="GO:0005524">
    <property type="term" value="F:ATP binding"/>
    <property type="evidence" value="ECO:0007669"/>
    <property type="project" value="UniProtKB-KW"/>
</dbReference>
<dbReference type="InterPro" id="IPR015856">
    <property type="entry name" value="ABC_transpr_CbiO/EcfA_su"/>
</dbReference>
<dbReference type="EMBL" id="BMCJ01000006">
    <property type="protein sequence ID" value="GGC98705.1"/>
    <property type="molecule type" value="Genomic_DNA"/>
</dbReference>
<reference evidence="6" key="1">
    <citation type="journal article" date="2019" name="Int. J. Syst. Evol. Microbiol.">
        <title>The Global Catalogue of Microorganisms (GCM) 10K type strain sequencing project: providing services to taxonomists for standard genome sequencing and annotation.</title>
        <authorList>
            <consortium name="The Broad Institute Genomics Platform"/>
            <consortium name="The Broad Institute Genome Sequencing Center for Infectious Disease"/>
            <person name="Wu L."/>
            <person name="Ma J."/>
        </authorList>
    </citation>
    <scope>NUCLEOTIDE SEQUENCE [LARGE SCALE GENOMIC DNA]</scope>
    <source>
        <strain evidence="6">CCM 7282</strain>
    </source>
</reference>
<protein>
    <submittedName>
        <fullName evidence="5">ABC transporter ATP-binding protein YlmA</fullName>
    </submittedName>
</protein>